<protein>
    <submittedName>
        <fullName evidence="4">Putative transcription factor interactor and regulator CCHC(Zn) family</fullName>
    </submittedName>
</protein>
<dbReference type="GO" id="GO:0003676">
    <property type="term" value="F:nucleic acid binding"/>
    <property type="evidence" value="ECO:0007669"/>
    <property type="project" value="InterPro"/>
</dbReference>
<keyword evidence="1" id="KW-0863">Zinc-finger</keyword>
<dbReference type="Proteomes" id="UP000265566">
    <property type="component" value="Chromosome 3"/>
</dbReference>
<evidence type="ECO:0000256" key="2">
    <source>
        <dbReference type="SAM" id="Coils"/>
    </source>
</evidence>
<dbReference type="PANTHER" id="PTHR34676">
    <property type="entry name" value="DUF4219 DOMAIN-CONTAINING PROTEIN-RELATED"/>
    <property type="match status" value="1"/>
</dbReference>
<feature type="coiled-coil region" evidence="2">
    <location>
        <begin position="222"/>
        <end position="249"/>
    </location>
</feature>
<dbReference type="EMBL" id="PSQE01000003">
    <property type="protein sequence ID" value="RHN65569.1"/>
    <property type="molecule type" value="Genomic_DNA"/>
</dbReference>
<name>A0A396IIW7_MEDTR</name>
<keyword evidence="1" id="KW-0862">Zinc</keyword>
<evidence type="ECO:0000256" key="1">
    <source>
        <dbReference type="PROSITE-ProRule" id="PRU00047"/>
    </source>
</evidence>
<gene>
    <name evidence="4" type="ORF">MtrunA17_Chr3g0081301</name>
</gene>
<reference evidence="4" key="1">
    <citation type="journal article" date="2018" name="Nat. Plants">
        <title>Whole-genome landscape of Medicago truncatula symbiotic genes.</title>
        <authorList>
            <person name="Pecrix Y."/>
            <person name="Gamas P."/>
            <person name="Carrere S."/>
        </authorList>
    </citation>
    <scope>NUCLEOTIDE SEQUENCE</scope>
    <source>
        <tissue evidence="4">Leaves</tissue>
    </source>
</reference>
<feature type="coiled-coil region" evidence="2">
    <location>
        <begin position="82"/>
        <end position="124"/>
    </location>
</feature>
<comment type="caution">
    <text evidence="4">The sequence shown here is derived from an EMBL/GenBank/DDBJ whole genome shotgun (WGS) entry which is preliminary data.</text>
</comment>
<sequence length="394" mass="45820">MNTLTHEYELFRMKSGESIQDMQKRFIHIINHLRALGKTFNNEDLINKVLRCLSRSWLPKVTAICESKDLSFMSLATLFGKLQEHELELNRLVESEEGEKKNKALVLKANIKESKSEYSNLDENEEGMRKMFRKFKKFMRHKCKEKEISNSHSKRKAYIAWNDKNSNSSNESENEVAYSCFMANYEEDEVNSIESEYDLTYDELFTICKELNDESTKLRKIVSSSKKTISTLESKIDILNKEIEILKEKTVFVSEVSSCTSCENKKANIFKCDDCNILKIKIEDLQNTLAKFTKGRENLNIILGNQKGTYNKAGLGYRRKNHEKLFQKFFRPNKTSSSPFVKCFYCGREGHTSSICNLRKNNDMNDKWKWTPKGTLPNSNSQGPKMIWVPKAKT</sequence>
<feature type="domain" description="CCHC-type" evidence="3">
    <location>
        <begin position="342"/>
        <end position="356"/>
    </location>
</feature>
<accession>A0A396IIW7</accession>
<keyword evidence="1" id="KW-0479">Metal-binding</keyword>
<evidence type="ECO:0000259" key="3">
    <source>
        <dbReference type="PROSITE" id="PS50158"/>
    </source>
</evidence>
<dbReference type="PANTHER" id="PTHR34676:SF8">
    <property type="entry name" value="TRANSMEMBRANE PROTEIN"/>
    <property type="match status" value="1"/>
</dbReference>
<proteinExistence type="predicted"/>
<organism evidence="4">
    <name type="scientific">Medicago truncatula</name>
    <name type="common">Barrel medic</name>
    <name type="synonym">Medicago tribuloides</name>
    <dbReference type="NCBI Taxonomy" id="3880"/>
    <lineage>
        <taxon>Eukaryota</taxon>
        <taxon>Viridiplantae</taxon>
        <taxon>Streptophyta</taxon>
        <taxon>Embryophyta</taxon>
        <taxon>Tracheophyta</taxon>
        <taxon>Spermatophyta</taxon>
        <taxon>Magnoliopsida</taxon>
        <taxon>eudicotyledons</taxon>
        <taxon>Gunneridae</taxon>
        <taxon>Pentapetalae</taxon>
        <taxon>rosids</taxon>
        <taxon>fabids</taxon>
        <taxon>Fabales</taxon>
        <taxon>Fabaceae</taxon>
        <taxon>Papilionoideae</taxon>
        <taxon>50 kb inversion clade</taxon>
        <taxon>NPAAA clade</taxon>
        <taxon>Hologalegina</taxon>
        <taxon>IRL clade</taxon>
        <taxon>Trifolieae</taxon>
        <taxon>Medicago</taxon>
    </lineage>
</organism>
<dbReference type="Pfam" id="PF14223">
    <property type="entry name" value="Retrotran_gag_2"/>
    <property type="match status" value="1"/>
</dbReference>
<dbReference type="AlphaFoldDB" id="A0A396IIW7"/>
<dbReference type="InterPro" id="IPR001878">
    <property type="entry name" value="Znf_CCHC"/>
</dbReference>
<dbReference type="Gramene" id="rna13422">
    <property type="protein sequence ID" value="RHN65569.1"/>
    <property type="gene ID" value="gene13422"/>
</dbReference>
<keyword evidence="2" id="KW-0175">Coiled coil</keyword>
<evidence type="ECO:0000313" key="4">
    <source>
        <dbReference type="EMBL" id="RHN65569.1"/>
    </source>
</evidence>
<dbReference type="GO" id="GO:0008270">
    <property type="term" value="F:zinc ion binding"/>
    <property type="evidence" value="ECO:0007669"/>
    <property type="project" value="UniProtKB-KW"/>
</dbReference>
<dbReference type="PROSITE" id="PS50158">
    <property type="entry name" value="ZF_CCHC"/>
    <property type="match status" value="1"/>
</dbReference>